<proteinExistence type="predicted"/>
<dbReference type="Proteomes" id="UP000193811">
    <property type="component" value="Unassembled WGS sequence"/>
</dbReference>
<organism evidence="2 3">
    <name type="scientific">Mycolicibacterium conceptionense</name>
    <dbReference type="NCBI Taxonomy" id="451644"/>
    <lineage>
        <taxon>Bacteria</taxon>
        <taxon>Bacillati</taxon>
        <taxon>Actinomycetota</taxon>
        <taxon>Actinomycetes</taxon>
        <taxon>Mycobacteriales</taxon>
        <taxon>Mycobacteriaceae</taxon>
        <taxon>Mycolicibacterium</taxon>
    </lineage>
</organism>
<reference evidence="2 3" key="1">
    <citation type="submission" date="2016-01" db="EMBL/GenBank/DDBJ databases">
        <title>The new phylogeny of the genus Mycobacterium.</title>
        <authorList>
            <person name="Tarcisio F."/>
            <person name="Conor M."/>
            <person name="Antonella G."/>
            <person name="Elisabetta G."/>
            <person name="Giulia F.S."/>
            <person name="Sara T."/>
            <person name="Anna F."/>
            <person name="Clotilde B."/>
            <person name="Roberto B."/>
            <person name="Veronica D.S."/>
            <person name="Fabio R."/>
            <person name="Monica P."/>
            <person name="Olivier J."/>
            <person name="Enrico T."/>
            <person name="Nicola S."/>
        </authorList>
    </citation>
    <scope>NUCLEOTIDE SEQUENCE [LARGE SCALE GENOMIC DNA]</scope>
    <source>
        <strain evidence="2 3">CCUG 50187</strain>
    </source>
</reference>
<accession>A0ABX3UXZ7</accession>
<evidence type="ECO:0000259" key="1">
    <source>
        <dbReference type="Pfam" id="PF05305"/>
    </source>
</evidence>
<dbReference type="EMBL" id="LQOP01000036">
    <property type="protein sequence ID" value="ORV20057.1"/>
    <property type="molecule type" value="Genomic_DNA"/>
</dbReference>
<name>A0ABX3UXZ7_9MYCO</name>
<keyword evidence="3" id="KW-1185">Reference proteome</keyword>
<dbReference type="InterPro" id="IPR007969">
    <property type="entry name" value="DUF732"/>
</dbReference>
<gene>
    <name evidence="2" type="ORF">AWB98_29380</name>
</gene>
<comment type="caution">
    <text evidence="2">The sequence shown here is derived from an EMBL/GenBank/DDBJ whole genome shotgun (WGS) entry which is preliminary data.</text>
</comment>
<protein>
    <recommendedName>
        <fullName evidence="1">DUF732 domain-containing protein</fullName>
    </recommendedName>
</protein>
<feature type="domain" description="DUF732" evidence="1">
    <location>
        <begin position="77"/>
        <end position="144"/>
    </location>
</feature>
<dbReference type="Pfam" id="PF05305">
    <property type="entry name" value="DUF732"/>
    <property type="match status" value="1"/>
</dbReference>
<sequence>MDFLGWTLAHQRRAKVYSAGGRIWGIVVQCERYIHEMKNGLAWILVALALAGCSTGVPTVERTVTETAPPADDSRLDESFLGQVALIDGFDGETKRTLIDLGHSVCNAFESGHKMDVLRILNDRYGIESAAKFMHASATSYCPDQLTNS</sequence>
<evidence type="ECO:0000313" key="2">
    <source>
        <dbReference type="EMBL" id="ORV20057.1"/>
    </source>
</evidence>
<evidence type="ECO:0000313" key="3">
    <source>
        <dbReference type="Proteomes" id="UP000193811"/>
    </source>
</evidence>